<dbReference type="KEGG" id="dfa:DFA_07921"/>
<dbReference type="OMA" id="AWIWQSH"/>
<dbReference type="EMBL" id="GL883021">
    <property type="protein sequence ID" value="EGG16940.1"/>
    <property type="molecule type" value="Genomic_DNA"/>
</dbReference>
<dbReference type="AlphaFoldDB" id="F4Q426"/>
<dbReference type="PANTHER" id="PTHR17985">
    <property type="entry name" value="SER/THR-RICH PROTEIN T10 IN DGCR REGION"/>
    <property type="match status" value="1"/>
</dbReference>
<dbReference type="PANTHER" id="PTHR17985:SF8">
    <property type="entry name" value="TRANSPORT AND GOLGI ORGANIZATION PROTEIN 2 HOMOLOG"/>
    <property type="match status" value="1"/>
</dbReference>
<evidence type="ECO:0000313" key="3">
    <source>
        <dbReference type="Proteomes" id="UP000007797"/>
    </source>
</evidence>
<proteinExistence type="predicted"/>
<protein>
    <submittedName>
        <fullName evidence="2">Uncharacterized protein</fullName>
    </submittedName>
</protein>
<evidence type="ECO:0000256" key="1">
    <source>
        <dbReference type="SAM" id="MobiDB-lite"/>
    </source>
</evidence>
<reference evidence="3" key="1">
    <citation type="journal article" date="2011" name="Genome Res.">
        <title>Phylogeny-wide analysis of social amoeba genomes highlights ancient origins for complex intercellular communication.</title>
        <authorList>
            <person name="Heidel A.J."/>
            <person name="Lawal H.M."/>
            <person name="Felder M."/>
            <person name="Schilde C."/>
            <person name="Helps N.R."/>
            <person name="Tunggal B."/>
            <person name="Rivero F."/>
            <person name="John U."/>
            <person name="Schleicher M."/>
            <person name="Eichinger L."/>
            <person name="Platzer M."/>
            <person name="Noegel A.A."/>
            <person name="Schaap P."/>
            <person name="Gloeckner G."/>
        </authorList>
    </citation>
    <scope>NUCLEOTIDE SEQUENCE [LARGE SCALE GENOMIC DNA]</scope>
    <source>
        <strain evidence="3">SH3</strain>
    </source>
</reference>
<gene>
    <name evidence="2" type="ORF">DFA_07921</name>
</gene>
<organism evidence="2 3">
    <name type="scientific">Cavenderia fasciculata</name>
    <name type="common">Slime mold</name>
    <name type="synonym">Dictyostelium fasciculatum</name>
    <dbReference type="NCBI Taxonomy" id="261658"/>
    <lineage>
        <taxon>Eukaryota</taxon>
        <taxon>Amoebozoa</taxon>
        <taxon>Evosea</taxon>
        <taxon>Eumycetozoa</taxon>
        <taxon>Dictyostelia</taxon>
        <taxon>Acytosteliales</taxon>
        <taxon>Cavenderiaceae</taxon>
        <taxon>Cavenderia</taxon>
    </lineage>
</organism>
<evidence type="ECO:0000313" key="2">
    <source>
        <dbReference type="EMBL" id="EGG16940.1"/>
    </source>
</evidence>
<feature type="region of interest" description="Disordered" evidence="1">
    <location>
        <begin position="14"/>
        <end position="35"/>
    </location>
</feature>
<feature type="region of interest" description="Disordered" evidence="1">
    <location>
        <begin position="65"/>
        <end position="96"/>
    </location>
</feature>
<dbReference type="RefSeq" id="XP_004355414.1">
    <property type="nucleotide sequence ID" value="XM_004355362.1"/>
</dbReference>
<dbReference type="GO" id="GO:0005794">
    <property type="term" value="C:Golgi apparatus"/>
    <property type="evidence" value="ECO:0007669"/>
    <property type="project" value="TreeGrafter"/>
</dbReference>
<dbReference type="Pfam" id="PF05742">
    <property type="entry name" value="TANGO2"/>
    <property type="match status" value="2"/>
</dbReference>
<dbReference type="GeneID" id="14869497"/>
<dbReference type="GO" id="GO:0009306">
    <property type="term" value="P:protein secretion"/>
    <property type="evidence" value="ECO:0007669"/>
    <property type="project" value="TreeGrafter"/>
</dbReference>
<sequence length="345" mass="38281">MCIVFILNNKPLYNSSSSSSQHDIDCGGSSSSGSNSHNNGGIPFIILNNRDEVFARPTQRLNKWVLGDNSRSSDTSGGAGSAGEDHDNNSSSSNNNNNIDIYAGRDLKFGGTWFGINNYGSFAILLNYTVPKELISPDLKSRGLIIPEFLKHPSSELKDYIETMQKEKHLYPPLNLVVGNVKTGEIYYICNYNKSDNNNNMNDTTTEAIILGDQVVTVSNGNVNDKWPKMKVGELLLQEYFDNLNNNLNPNQQGYDINNIPLDGLWNILSNNQKPDLSDIPKVGLEETFAKQCSSVFVEEAPINGTNYGTRTSSILIVDNQFKARFIEKDYVNPGITDITFQLDQ</sequence>
<dbReference type="GO" id="GO:0007030">
    <property type="term" value="P:Golgi organization"/>
    <property type="evidence" value="ECO:0007669"/>
    <property type="project" value="TreeGrafter"/>
</dbReference>
<dbReference type="Proteomes" id="UP000007797">
    <property type="component" value="Unassembled WGS sequence"/>
</dbReference>
<keyword evidence="3" id="KW-1185">Reference proteome</keyword>
<dbReference type="InterPro" id="IPR008551">
    <property type="entry name" value="TANGO2"/>
</dbReference>
<dbReference type="STRING" id="1054147.F4Q426"/>
<name>F4Q426_CACFS</name>
<dbReference type="OrthoDB" id="191601at2759"/>
<accession>F4Q426</accession>